<protein>
    <submittedName>
        <fullName evidence="2">Uncharacterized protein</fullName>
    </submittedName>
</protein>
<evidence type="ECO:0000313" key="2">
    <source>
        <dbReference type="EMBL" id="GBN14870.1"/>
    </source>
</evidence>
<accession>A0A4Y2LL71</accession>
<name>A0A4Y2LL71_ARAVE</name>
<keyword evidence="3" id="KW-1185">Reference proteome</keyword>
<dbReference type="AlphaFoldDB" id="A0A4Y2LL71"/>
<organism evidence="2 3">
    <name type="scientific">Araneus ventricosus</name>
    <name type="common">Orbweaver spider</name>
    <name type="synonym">Epeira ventricosa</name>
    <dbReference type="NCBI Taxonomy" id="182803"/>
    <lineage>
        <taxon>Eukaryota</taxon>
        <taxon>Metazoa</taxon>
        <taxon>Ecdysozoa</taxon>
        <taxon>Arthropoda</taxon>
        <taxon>Chelicerata</taxon>
        <taxon>Arachnida</taxon>
        <taxon>Araneae</taxon>
        <taxon>Araneomorphae</taxon>
        <taxon>Entelegynae</taxon>
        <taxon>Araneoidea</taxon>
        <taxon>Araneidae</taxon>
        <taxon>Araneus</taxon>
    </lineage>
</organism>
<reference evidence="2 3" key="1">
    <citation type="journal article" date="2019" name="Sci. Rep.">
        <title>Orb-weaving spider Araneus ventricosus genome elucidates the spidroin gene catalogue.</title>
        <authorList>
            <person name="Kono N."/>
            <person name="Nakamura H."/>
            <person name="Ohtoshi R."/>
            <person name="Moran D.A.P."/>
            <person name="Shinohara A."/>
            <person name="Yoshida Y."/>
            <person name="Fujiwara M."/>
            <person name="Mori M."/>
            <person name="Tomita M."/>
            <person name="Arakawa K."/>
        </authorList>
    </citation>
    <scope>NUCLEOTIDE SEQUENCE [LARGE SCALE GENOMIC DNA]</scope>
</reference>
<feature type="region of interest" description="Disordered" evidence="1">
    <location>
        <begin position="1"/>
        <end position="39"/>
    </location>
</feature>
<feature type="compositionally biased region" description="Polar residues" evidence="1">
    <location>
        <begin position="1"/>
        <end position="21"/>
    </location>
</feature>
<sequence length="94" mass="10476">MRSSQRGDPSKSVQFADNPSLQLRKWAHPDNQDGCIGSDAKVTEDYQNSARADGRGSKCGTALYLNTSMAVPKSSPKIRRCRHQVNKKLTRIAW</sequence>
<comment type="caution">
    <text evidence="2">The sequence shown here is derived from an EMBL/GenBank/DDBJ whole genome shotgun (WGS) entry which is preliminary data.</text>
</comment>
<dbReference type="Proteomes" id="UP000499080">
    <property type="component" value="Unassembled WGS sequence"/>
</dbReference>
<evidence type="ECO:0000256" key="1">
    <source>
        <dbReference type="SAM" id="MobiDB-lite"/>
    </source>
</evidence>
<dbReference type="EMBL" id="BGPR01005958">
    <property type="protein sequence ID" value="GBN14870.1"/>
    <property type="molecule type" value="Genomic_DNA"/>
</dbReference>
<evidence type="ECO:0000313" key="3">
    <source>
        <dbReference type="Proteomes" id="UP000499080"/>
    </source>
</evidence>
<gene>
    <name evidence="2" type="ORF">AVEN_4638_1</name>
</gene>
<proteinExistence type="predicted"/>